<feature type="domain" description="EamA" evidence="8">
    <location>
        <begin position="148"/>
        <end position="281"/>
    </location>
</feature>
<evidence type="ECO:0000313" key="10">
    <source>
        <dbReference type="Proteomes" id="UP000642910"/>
    </source>
</evidence>
<organism evidence="9 10">
    <name type="scientific">Alicyclobacillus mali</name>
    <name type="common">ex Roth et al. 2021</name>
    <dbReference type="NCBI Taxonomy" id="1123961"/>
    <lineage>
        <taxon>Bacteria</taxon>
        <taxon>Bacillati</taxon>
        <taxon>Bacillota</taxon>
        <taxon>Bacilli</taxon>
        <taxon>Bacillales</taxon>
        <taxon>Alicyclobacillaceae</taxon>
        <taxon>Alicyclobacillus</taxon>
    </lineage>
</organism>
<evidence type="ECO:0000256" key="5">
    <source>
        <dbReference type="ARBA" id="ARBA00022989"/>
    </source>
</evidence>
<keyword evidence="10" id="KW-1185">Reference proteome</keyword>
<evidence type="ECO:0000256" key="7">
    <source>
        <dbReference type="SAM" id="Phobius"/>
    </source>
</evidence>
<evidence type="ECO:0000259" key="8">
    <source>
        <dbReference type="Pfam" id="PF00892"/>
    </source>
</evidence>
<evidence type="ECO:0000313" key="9">
    <source>
        <dbReference type="EMBL" id="MBF8378098.1"/>
    </source>
</evidence>
<dbReference type="InterPro" id="IPR037185">
    <property type="entry name" value="EmrE-like"/>
</dbReference>
<keyword evidence="4 7" id="KW-0812">Transmembrane</keyword>
<feature type="transmembrane region" description="Helical" evidence="7">
    <location>
        <begin position="177"/>
        <end position="199"/>
    </location>
</feature>
<protein>
    <submittedName>
        <fullName evidence="9">DMT family transporter</fullName>
    </submittedName>
</protein>
<feature type="transmembrane region" description="Helical" evidence="7">
    <location>
        <begin position="211"/>
        <end position="233"/>
    </location>
</feature>
<dbReference type="InterPro" id="IPR000620">
    <property type="entry name" value="EamA_dom"/>
</dbReference>
<comment type="subcellular location">
    <subcellularLocation>
        <location evidence="1">Cell membrane</location>
        <topology evidence="1">Multi-pass membrane protein</topology>
    </subcellularLocation>
</comment>
<keyword evidence="6 7" id="KW-0472">Membrane</keyword>
<dbReference type="Pfam" id="PF00892">
    <property type="entry name" value="EamA"/>
    <property type="match status" value="2"/>
</dbReference>
<accession>A0ABS0F4A6</accession>
<feature type="transmembrane region" description="Helical" evidence="7">
    <location>
        <begin position="240"/>
        <end position="260"/>
    </location>
</feature>
<proteinExistence type="inferred from homology"/>
<sequence>MYAIMMLCAAAMYGLVSPVLRIAYAAGLDPATATDAQYAIAAVCLWLVAMVRHRGKRIDRRQWMLILLIGLMNALFCYTYYRALAVLPASLAIVFMFQFVWMATLIDAVWHRRWPGPAKWLGLLFILGGTVLAVGATGAAWKDVPVGAALLGLGAALAYAINLTVSAQNDPAVSPELRSALVITVAGIAVLSVFPPGAFVHHLAARPSITLFWGFWIALLSQVLPTLFALIAIPRIGGRMAAVLGTLELPVAVVGAWLMNGDHVSPLRWLGVLLILAGMVISEAMSREKGPAAEAASPLQTHMRWRRKSAVRWREVPRR</sequence>
<evidence type="ECO:0000256" key="3">
    <source>
        <dbReference type="ARBA" id="ARBA00022475"/>
    </source>
</evidence>
<feature type="transmembrane region" description="Helical" evidence="7">
    <location>
        <begin position="35"/>
        <end position="51"/>
    </location>
</feature>
<dbReference type="InterPro" id="IPR051258">
    <property type="entry name" value="Diverse_Substrate_Transporter"/>
</dbReference>
<feature type="transmembrane region" description="Helical" evidence="7">
    <location>
        <begin position="87"/>
        <end position="108"/>
    </location>
</feature>
<keyword evidence="5 7" id="KW-1133">Transmembrane helix</keyword>
<dbReference type="EMBL" id="JADPKZ010000041">
    <property type="protein sequence ID" value="MBF8378098.1"/>
    <property type="molecule type" value="Genomic_DNA"/>
</dbReference>
<dbReference type="RefSeq" id="WP_195867733.1">
    <property type="nucleotide sequence ID" value="NZ_JADPKZ010000041.1"/>
</dbReference>
<feature type="domain" description="EamA" evidence="8">
    <location>
        <begin position="3"/>
        <end position="134"/>
    </location>
</feature>
<comment type="caution">
    <text evidence="9">The sequence shown here is derived from an EMBL/GenBank/DDBJ whole genome shotgun (WGS) entry which is preliminary data.</text>
</comment>
<feature type="transmembrane region" description="Helical" evidence="7">
    <location>
        <begin position="147"/>
        <end position="165"/>
    </location>
</feature>
<keyword evidence="3" id="KW-1003">Cell membrane</keyword>
<feature type="transmembrane region" description="Helical" evidence="7">
    <location>
        <begin position="120"/>
        <end position="141"/>
    </location>
</feature>
<feature type="transmembrane region" description="Helical" evidence="7">
    <location>
        <begin position="266"/>
        <end position="285"/>
    </location>
</feature>
<evidence type="ECO:0000256" key="4">
    <source>
        <dbReference type="ARBA" id="ARBA00022692"/>
    </source>
</evidence>
<dbReference type="PANTHER" id="PTHR42920:SF5">
    <property type="entry name" value="EAMA DOMAIN-CONTAINING PROTEIN"/>
    <property type="match status" value="1"/>
</dbReference>
<feature type="transmembrane region" description="Helical" evidence="7">
    <location>
        <begin position="63"/>
        <end position="81"/>
    </location>
</feature>
<evidence type="ECO:0000256" key="1">
    <source>
        <dbReference type="ARBA" id="ARBA00004651"/>
    </source>
</evidence>
<dbReference type="SUPFAM" id="SSF103481">
    <property type="entry name" value="Multidrug resistance efflux transporter EmrE"/>
    <property type="match status" value="2"/>
</dbReference>
<gene>
    <name evidence="9" type="ORF">IW967_09535</name>
</gene>
<comment type="similarity">
    <text evidence="2">Belongs to the EamA transporter family.</text>
</comment>
<evidence type="ECO:0000256" key="6">
    <source>
        <dbReference type="ARBA" id="ARBA00023136"/>
    </source>
</evidence>
<dbReference type="Proteomes" id="UP000642910">
    <property type="component" value="Unassembled WGS sequence"/>
</dbReference>
<evidence type="ECO:0000256" key="2">
    <source>
        <dbReference type="ARBA" id="ARBA00007362"/>
    </source>
</evidence>
<name>A0ABS0F4A6_9BACL</name>
<dbReference type="PANTHER" id="PTHR42920">
    <property type="entry name" value="OS03G0707200 PROTEIN-RELATED"/>
    <property type="match status" value="1"/>
</dbReference>
<reference evidence="9 10" key="1">
    <citation type="submission" date="2020-11" db="EMBL/GenBank/DDBJ databases">
        <title>Genomic insight of Alicyclobacillus mali FL 18 reveals a new arsenic-resistant strain, with potential in environmental biotechnology.</title>
        <authorList>
            <person name="Fiorentino G."/>
            <person name="Gallo G."/>
            <person name="Aulitto M."/>
        </authorList>
    </citation>
    <scope>NUCLEOTIDE SEQUENCE [LARGE SCALE GENOMIC DNA]</scope>
    <source>
        <strain evidence="9 10">FL 18</strain>
    </source>
</reference>